<feature type="binding site" evidence="9">
    <location>
        <position position="485"/>
    </location>
    <ligand>
        <name>Mg(2+)</name>
        <dbReference type="ChEBI" id="CHEBI:18420"/>
    </ligand>
</feature>
<keyword evidence="3 9" id="KW-0479">Metal-binding</keyword>
<dbReference type="FunFam" id="3.40.50.970:FF:000024">
    <property type="entry name" value="Pyruvate decarboxylase isozyme"/>
    <property type="match status" value="1"/>
</dbReference>
<dbReference type="GO" id="GO:0004737">
    <property type="term" value="F:pyruvate decarboxylase activity"/>
    <property type="evidence" value="ECO:0007669"/>
    <property type="project" value="TreeGrafter"/>
</dbReference>
<feature type="binding site" evidence="9">
    <location>
        <position position="458"/>
    </location>
    <ligand>
        <name>Mg(2+)</name>
        <dbReference type="ChEBI" id="CHEBI:18420"/>
    </ligand>
</feature>
<dbReference type="InterPro" id="IPR047214">
    <property type="entry name" value="TPP_PDC_IPDC"/>
</dbReference>
<dbReference type="PhylomeDB" id="A0A061AVI7"/>
<dbReference type="GO" id="GO:0030976">
    <property type="term" value="F:thiamine pyrophosphate binding"/>
    <property type="evidence" value="ECO:0007669"/>
    <property type="project" value="InterPro"/>
</dbReference>
<feature type="domain" description="Thiamine pyrophosphate enzyme N-terminal TPP-binding" evidence="11">
    <location>
        <begin position="11"/>
        <end position="114"/>
    </location>
</feature>
<keyword evidence="7" id="KW-0456">Lyase</keyword>
<dbReference type="InterPro" id="IPR047213">
    <property type="entry name" value="TPP_PYR_PDC_IPDC-like"/>
</dbReference>
<evidence type="ECO:0000256" key="2">
    <source>
        <dbReference type="ARBA" id="ARBA00007812"/>
    </source>
</evidence>
<dbReference type="SUPFAM" id="SSF52518">
    <property type="entry name" value="Thiamin diphosphate-binding fold (THDP-binding)"/>
    <property type="match status" value="2"/>
</dbReference>
<dbReference type="GO" id="GO:0000949">
    <property type="term" value="P:aromatic amino acid family catabolic process to alcohol via Ehrlich pathway"/>
    <property type="evidence" value="ECO:0007669"/>
    <property type="project" value="TreeGrafter"/>
</dbReference>
<dbReference type="AlphaFoldDB" id="A0A061AVI7"/>
<keyword evidence="4" id="KW-0210">Decarboxylase</keyword>
<dbReference type="Pfam" id="PF02776">
    <property type="entry name" value="TPP_enzyme_N"/>
    <property type="match status" value="1"/>
</dbReference>
<dbReference type="Gene3D" id="3.40.50.1220">
    <property type="entry name" value="TPP-binding domain"/>
    <property type="match status" value="1"/>
</dbReference>
<feature type="binding site" evidence="8">
    <location>
        <position position="491"/>
    </location>
    <ligand>
        <name>pyruvate</name>
        <dbReference type="ChEBI" id="CHEBI:15361"/>
        <label>1</label>
        <note>substrate; ligand shared between two neighboring subunits</note>
    </ligand>
</feature>
<evidence type="ECO:0000256" key="6">
    <source>
        <dbReference type="ARBA" id="ARBA00023052"/>
    </source>
</evidence>
<dbReference type="GO" id="GO:0046872">
    <property type="term" value="F:metal ion binding"/>
    <property type="evidence" value="ECO:0007669"/>
    <property type="project" value="UniProtKB-KW"/>
</dbReference>
<dbReference type="PANTHER" id="PTHR43452">
    <property type="entry name" value="PYRUVATE DECARBOXYLASE"/>
    <property type="match status" value="1"/>
</dbReference>
<sequence length="571" mass="63553">MTVAETKRIQIGTYIFQRLAQVENLKSIFGVPGDFNLPFLEHIYNVPQLNWIGNCNELNAGYAADGYARINGLGVLTTTFGVGELSALNAVSGAYVEGSPVLHIVGTSATTAKRANNLGVHHLIPNKNTWDASQPHDVYEKMVAPFACVIEKLYDENMDTLQTQIDNAIETVYKQSRPGYIFLPANMANMTMEYDPSKPLELGKYFSNVSQAEDLAQKVLDKLYEKEFAVIADQWWKTRRAPLNKFVKENKLHCFSSYLGKSILDESNERFHGSVAGNLSCAGSREALQKFELAVHFGVVLNEMNNFGYWYPKDDVKEVIEVGKDFVRLDGELHTGVDGEAVFDFMMTKLDASKIKHDESLVLPGKPGVEQCQDKSKPVTQISLAATVENYLRPNDVLVSEMCSFLFSTPDIKLPSGLTFISQNYYGSIGFALPATLGASLAVKDSGEDRRVILVEGDGSSQMTIQELSSMIKYDVKPTILLLNNEGYSVERVVLGPTRAYNDIQKNWKWTELFKTFGDVEGKSVSTRVDSVNALEEALGKDNDKLKFIEVGLEKLDVPWRFGFLCGKAKK</sequence>
<dbReference type="EMBL" id="LK052892">
    <property type="protein sequence ID" value="CDR41646.1"/>
    <property type="molecule type" value="Genomic_DNA"/>
</dbReference>
<evidence type="ECO:0000256" key="4">
    <source>
        <dbReference type="ARBA" id="ARBA00022793"/>
    </source>
</evidence>
<evidence type="ECO:0000256" key="7">
    <source>
        <dbReference type="ARBA" id="ARBA00023239"/>
    </source>
</evidence>
<dbReference type="InterPro" id="IPR012110">
    <property type="entry name" value="PDC/IPDC-like"/>
</dbReference>
<feature type="binding site" evidence="8">
    <location>
        <position position="173"/>
    </location>
    <ligand>
        <name>pyruvate</name>
        <dbReference type="ChEBI" id="CHEBI:15361"/>
        <label>2</label>
        <note>allosteric activator</note>
    </ligand>
</feature>
<protein>
    <submittedName>
        <fullName evidence="12">CYFA0S07e04566g1_1</fullName>
    </submittedName>
</protein>
<proteinExistence type="inferred from homology"/>
<dbReference type="OrthoDB" id="308383at2759"/>
<dbReference type="PANTHER" id="PTHR43452:SF3">
    <property type="entry name" value="TRANSAMINATED AMINO ACID DECARBOXYLASE"/>
    <property type="match status" value="1"/>
</dbReference>
<comment type="cofactor">
    <cofactor evidence="9">
        <name>Mg(2+)</name>
        <dbReference type="ChEBI" id="CHEBI:18420"/>
    </cofactor>
    <text evidence="9">Binds 1 Mg(2+) per subunit.</text>
</comment>
<dbReference type="GO" id="GO:0005829">
    <property type="term" value="C:cytosol"/>
    <property type="evidence" value="ECO:0007669"/>
    <property type="project" value="TreeGrafter"/>
</dbReference>
<evidence type="ECO:0000256" key="1">
    <source>
        <dbReference type="ARBA" id="ARBA00001964"/>
    </source>
</evidence>
<dbReference type="Gene3D" id="3.40.50.970">
    <property type="match status" value="2"/>
</dbReference>
<evidence type="ECO:0000259" key="11">
    <source>
        <dbReference type="Pfam" id="PF02776"/>
    </source>
</evidence>
<accession>A0A061AVI7</accession>
<gene>
    <name evidence="12" type="ORF">CYFA0S_07e04566g</name>
</gene>
<name>A0A061AVI7_CYBFA</name>
<evidence type="ECO:0000256" key="3">
    <source>
        <dbReference type="ARBA" id="ARBA00022723"/>
    </source>
</evidence>
<dbReference type="Pfam" id="PF02775">
    <property type="entry name" value="TPP_enzyme_C"/>
    <property type="match status" value="1"/>
</dbReference>
<feature type="binding site" evidence="8">
    <location>
        <position position="122"/>
    </location>
    <ligand>
        <name>pyruvate</name>
        <dbReference type="ChEBI" id="CHEBI:15361"/>
        <label>1</label>
        <note>substrate; ligand shared between two neighboring subunits</note>
    </ligand>
</feature>
<evidence type="ECO:0000313" key="12">
    <source>
        <dbReference type="EMBL" id="CDR41646.1"/>
    </source>
</evidence>
<comment type="cofactor">
    <cofactor evidence="1">
        <name>thiamine diphosphate</name>
        <dbReference type="ChEBI" id="CHEBI:58937"/>
    </cofactor>
</comment>
<keyword evidence="6" id="KW-0786">Thiamine pyrophosphate</keyword>
<reference evidence="12" key="1">
    <citation type="journal article" date="2014" name="Genome Announc.">
        <title>Genome sequence of the yeast Cyberlindnera fabianii (Hansenula fabianii).</title>
        <authorList>
            <person name="Freel K.C."/>
            <person name="Sarilar V."/>
            <person name="Neuveglise C."/>
            <person name="Devillers H."/>
            <person name="Friedrich A."/>
            <person name="Schacherer J."/>
        </authorList>
    </citation>
    <scope>NUCLEOTIDE SEQUENCE</scope>
    <source>
        <strain evidence="12">YJS4271</strain>
    </source>
</reference>
<dbReference type="GO" id="GO:0005634">
    <property type="term" value="C:nucleus"/>
    <property type="evidence" value="ECO:0007669"/>
    <property type="project" value="TreeGrafter"/>
</dbReference>
<dbReference type="PIRSF" id="PIRSF036565">
    <property type="entry name" value="Pyruvt_ip_decrb"/>
    <property type="match status" value="1"/>
</dbReference>
<keyword evidence="5 9" id="KW-0460">Magnesium</keyword>
<evidence type="ECO:0000259" key="10">
    <source>
        <dbReference type="Pfam" id="PF02775"/>
    </source>
</evidence>
<dbReference type="FunFam" id="3.40.50.970:FF:000019">
    <property type="entry name" value="Pyruvate decarboxylase isozyme"/>
    <property type="match status" value="1"/>
</dbReference>
<dbReference type="CDD" id="cd07038">
    <property type="entry name" value="TPP_PYR_PDC_IPDC_like"/>
    <property type="match status" value="1"/>
</dbReference>
<dbReference type="InterPro" id="IPR012001">
    <property type="entry name" value="Thiamin_PyroP_enz_TPP-bd_dom"/>
</dbReference>
<dbReference type="VEuPathDB" id="FungiDB:BON22_3798"/>
<evidence type="ECO:0000256" key="9">
    <source>
        <dbReference type="PIRSR" id="PIRSR036565-2"/>
    </source>
</evidence>
<comment type="similarity">
    <text evidence="2">Belongs to the TPP enzyme family.</text>
</comment>
<feature type="domain" description="Thiamine pyrophosphate enzyme TPP-binding" evidence="10">
    <location>
        <begin position="417"/>
        <end position="551"/>
    </location>
</feature>
<dbReference type="InterPro" id="IPR029035">
    <property type="entry name" value="DHS-like_NAD/FAD-binding_dom"/>
</dbReference>
<dbReference type="SUPFAM" id="SSF52467">
    <property type="entry name" value="DHS-like NAD/FAD-binding domain"/>
    <property type="match status" value="1"/>
</dbReference>
<dbReference type="InterPro" id="IPR011766">
    <property type="entry name" value="TPP_enzyme_TPP-bd"/>
</dbReference>
<evidence type="ECO:0000256" key="5">
    <source>
        <dbReference type="ARBA" id="ARBA00022842"/>
    </source>
</evidence>
<feature type="binding site" evidence="8">
    <location>
        <position position="34"/>
    </location>
    <ligand>
        <name>pyruvate</name>
        <dbReference type="ChEBI" id="CHEBI:15361"/>
        <label>1</label>
        <note>substrate; ligand shared between two neighboring subunits</note>
    </ligand>
</feature>
<dbReference type="CDD" id="cd02005">
    <property type="entry name" value="TPP_PDC_IPDC"/>
    <property type="match status" value="1"/>
</dbReference>
<feature type="binding site" evidence="9">
    <location>
        <position position="487"/>
    </location>
    <ligand>
        <name>Mg(2+)</name>
        <dbReference type="ChEBI" id="CHEBI:18420"/>
    </ligand>
</feature>
<dbReference type="InterPro" id="IPR029061">
    <property type="entry name" value="THDP-binding"/>
</dbReference>
<evidence type="ECO:0000256" key="8">
    <source>
        <dbReference type="PIRSR" id="PIRSR036565-1"/>
    </source>
</evidence>
<organism evidence="12">
    <name type="scientific">Cyberlindnera fabianii</name>
    <name type="common">Yeast</name>
    <name type="synonym">Hansenula fabianii</name>
    <dbReference type="NCBI Taxonomy" id="36022"/>
    <lineage>
        <taxon>Eukaryota</taxon>
        <taxon>Fungi</taxon>
        <taxon>Dikarya</taxon>
        <taxon>Ascomycota</taxon>
        <taxon>Saccharomycotina</taxon>
        <taxon>Saccharomycetes</taxon>
        <taxon>Phaffomycetales</taxon>
        <taxon>Phaffomycetaceae</taxon>
        <taxon>Cyberlindnera</taxon>
    </lineage>
</organism>